<dbReference type="OMA" id="REVQYSQ"/>
<dbReference type="Proteomes" id="UP000008866">
    <property type="component" value="Unassembled WGS sequence"/>
</dbReference>
<feature type="compositionally biased region" description="Polar residues" evidence="1">
    <location>
        <begin position="426"/>
        <end position="439"/>
    </location>
</feature>
<dbReference type="Gene3D" id="1.10.357.150">
    <property type="match status" value="1"/>
</dbReference>
<dbReference type="HOGENOM" id="CLU_006571_0_0_1"/>
<comment type="caution">
    <text evidence="3">The sequence shown here is derived from an EMBL/GenBank/DDBJ whole genome shotgun (WGS) entry which is preliminary data.</text>
</comment>
<feature type="region of interest" description="Disordered" evidence="1">
    <location>
        <begin position="422"/>
        <end position="545"/>
    </location>
</feature>
<feature type="domain" description="ZW10 C-terminal helical" evidence="2">
    <location>
        <begin position="697"/>
        <end position="851"/>
    </location>
</feature>
<dbReference type="AlphaFoldDB" id="D4AXZ9"/>
<dbReference type="KEGG" id="abe:ARB_01068"/>
<dbReference type="GO" id="GO:1990423">
    <property type="term" value="C:RZZ complex"/>
    <property type="evidence" value="ECO:0007669"/>
    <property type="project" value="TreeGrafter"/>
</dbReference>
<dbReference type="InterPro" id="IPR055148">
    <property type="entry name" value="ZW10_C_2"/>
</dbReference>
<dbReference type="GO" id="GO:0007094">
    <property type="term" value="P:mitotic spindle assembly checkpoint signaling"/>
    <property type="evidence" value="ECO:0007669"/>
    <property type="project" value="TreeGrafter"/>
</dbReference>
<reference evidence="4" key="1">
    <citation type="journal article" date="2011" name="Genome Biol.">
        <title>Comparative and functional genomics provide insights into the pathogenicity of dermatophytic fungi.</title>
        <authorList>
            <person name="Burmester A."/>
            <person name="Shelest E."/>
            <person name="Gloeckner G."/>
            <person name="Heddergott C."/>
            <person name="Schindler S."/>
            <person name="Staib P."/>
            <person name="Heidel A."/>
            <person name="Felder M."/>
            <person name="Petzold A."/>
            <person name="Szafranski K."/>
            <person name="Feuermann M."/>
            <person name="Pedruzzi I."/>
            <person name="Priebe S."/>
            <person name="Groth M."/>
            <person name="Winkler R."/>
            <person name="Li W."/>
            <person name="Kniemeyer O."/>
            <person name="Schroeckh V."/>
            <person name="Hertweck C."/>
            <person name="Hube B."/>
            <person name="White T.C."/>
            <person name="Platzer M."/>
            <person name="Guthke R."/>
            <person name="Heitman J."/>
            <person name="Woestemeyer J."/>
            <person name="Zipfel P.F."/>
            <person name="Monod M."/>
            <person name="Brakhage A.A."/>
        </authorList>
    </citation>
    <scope>NUCLEOTIDE SEQUENCE [LARGE SCALE GENOMIC DNA]</scope>
    <source>
        <strain evidence="4">ATCC MYA-4681 / CBS 112371</strain>
    </source>
</reference>
<sequence>MNRRVKPLQSSAEATVAMPGTVSADKVHRALLKFITDGSFPESESITEAEYPFTALPAGLEQISEARQRVEKEISALSQDKASDVDEWISQAKQLHKDIERSKLTAREIVKNYEKAQAIQNQVEDTAAKVSLLKRETAFTQSLRETLENARIIDNNIDAAQACGNDNNLEIAIQKLDLVNQDLDQLTLPQDSTIITILADKASTVRSSLCGTLQHSWSNLVHIDKAGILTVKGDDISVLDRHLNWLSNLGILEASLISFREELLSHVLQPVLSPSRTGPYNLLSSSENYIQLKSQVAKPTISDVLGSILSLFTFIQNKIPPRVLEVISTTLSTTSCQLLISEWMSPAIPVAVEDMNAFERTLDELPQFSKSLAELGWHVPLELGSWRSQIPRLWLSRRRAHALDRVRSIVYRHSGEYKKAERIEKQQVSQSNSIFQGNSEEAEVEDDWNANWEDENEEVDKKSAGTKVTDHEDEDVSAWGLDDDEEDKPQEGTSMKKGEDGDDDIDDAWGWGEDEASDNPTEEKPSTSASKAPKTKEDNKPSQASKEVVLREFYTVTKVPDAIIEVIGDQVSDSECLKQPEYSSSQLSPSASALLGIPTLVVAMFKAMAPIFYSQKSTSSHMYLYNDSIYLAERLRTFSEEHGFSRLAGDIDSIEKFGRLSYGREMHSQRTILTDLLDGCQGFSSCNAQPYLGECERAIKATVDRVRGVHSEWKSILSPSVLLQSIGSLLSTGINKIILDIEDLGDISDPESQRLAGFCSSVSKLEDLFLPEASEESRGAGDEPIAMTAIYVPNWLKFQYLMNILESSLADIKYLWTEGELKLEFSSDELIDLIKALFADSEHRRKAISEIRSSS</sequence>
<dbReference type="EMBL" id="ABSU01000017">
    <property type="protein sequence ID" value="EFE32177.1"/>
    <property type="molecule type" value="Genomic_DNA"/>
</dbReference>
<dbReference type="PANTHER" id="PTHR12205">
    <property type="entry name" value="CENTROMERE/KINETOCHORE PROTEIN ZW10"/>
    <property type="match status" value="1"/>
</dbReference>
<proteinExistence type="predicted"/>
<dbReference type="STRING" id="663331.D4AXZ9"/>
<feature type="compositionally biased region" description="Acidic residues" evidence="1">
    <location>
        <begin position="500"/>
        <end position="517"/>
    </location>
</feature>
<dbReference type="GeneID" id="9522895"/>
<evidence type="ECO:0000256" key="1">
    <source>
        <dbReference type="SAM" id="MobiDB-lite"/>
    </source>
</evidence>
<name>D4AXZ9_ARTBC</name>
<keyword evidence="4" id="KW-1185">Reference proteome</keyword>
<evidence type="ECO:0000313" key="3">
    <source>
        <dbReference type="EMBL" id="EFE32177.1"/>
    </source>
</evidence>
<evidence type="ECO:0000313" key="4">
    <source>
        <dbReference type="Proteomes" id="UP000008866"/>
    </source>
</evidence>
<feature type="compositionally biased region" description="Acidic residues" evidence="1">
    <location>
        <begin position="471"/>
        <end position="488"/>
    </location>
</feature>
<accession>D4AXZ9</accession>
<evidence type="ECO:0000259" key="2">
    <source>
        <dbReference type="Pfam" id="PF22766"/>
    </source>
</evidence>
<organism evidence="3 4">
    <name type="scientific">Arthroderma benhamiae (strain ATCC MYA-4681 / CBS 112371)</name>
    <name type="common">Trichophyton mentagrophytes</name>
    <dbReference type="NCBI Taxonomy" id="663331"/>
    <lineage>
        <taxon>Eukaryota</taxon>
        <taxon>Fungi</taxon>
        <taxon>Dikarya</taxon>
        <taxon>Ascomycota</taxon>
        <taxon>Pezizomycotina</taxon>
        <taxon>Eurotiomycetes</taxon>
        <taxon>Eurotiomycetidae</taxon>
        <taxon>Onygenales</taxon>
        <taxon>Arthrodermataceae</taxon>
        <taxon>Trichophyton</taxon>
    </lineage>
</organism>
<dbReference type="GO" id="GO:0005737">
    <property type="term" value="C:cytoplasm"/>
    <property type="evidence" value="ECO:0007669"/>
    <property type="project" value="GOC"/>
</dbReference>
<dbReference type="RefSeq" id="XP_003012817.1">
    <property type="nucleotide sequence ID" value="XM_003012771.1"/>
</dbReference>
<dbReference type="PANTHER" id="PTHR12205:SF0">
    <property type="entry name" value="CENTROMERE_KINETOCHORE PROTEIN ZW10 HOMOLOG"/>
    <property type="match status" value="1"/>
</dbReference>
<feature type="compositionally biased region" description="Acidic residues" evidence="1">
    <location>
        <begin position="440"/>
        <end position="458"/>
    </location>
</feature>
<protein>
    <recommendedName>
        <fullName evidence="2">ZW10 C-terminal helical domain-containing protein</fullName>
    </recommendedName>
</protein>
<dbReference type="eggNOG" id="KOG2163">
    <property type="taxonomic scope" value="Eukaryota"/>
</dbReference>
<gene>
    <name evidence="3" type="ORF">ARB_01068</name>
</gene>
<dbReference type="InterPro" id="IPR046362">
    <property type="entry name" value="Zw10/DSL1_C_sf"/>
</dbReference>
<dbReference type="GO" id="GO:0006888">
    <property type="term" value="P:endoplasmic reticulum to Golgi vesicle-mediated transport"/>
    <property type="evidence" value="ECO:0007669"/>
    <property type="project" value="TreeGrafter"/>
</dbReference>
<dbReference type="Pfam" id="PF22766">
    <property type="entry name" value="ZW10_C2"/>
    <property type="match status" value="1"/>
</dbReference>